<feature type="binding site" evidence="8">
    <location>
        <begin position="15"/>
        <end position="17"/>
    </location>
    <ligand>
        <name>shikimate</name>
        <dbReference type="ChEBI" id="CHEBI:36208"/>
    </ligand>
</feature>
<keyword evidence="5 8" id="KW-0560">Oxidoreductase</keyword>
<dbReference type="GO" id="GO:0009073">
    <property type="term" value="P:aromatic amino acid family biosynthetic process"/>
    <property type="evidence" value="ECO:0007669"/>
    <property type="project" value="UniProtKB-KW"/>
</dbReference>
<dbReference type="InterPro" id="IPR041121">
    <property type="entry name" value="SDH_C"/>
</dbReference>
<dbReference type="FunFam" id="3.40.50.10860:FF:000006">
    <property type="entry name" value="Shikimate dehydrogenase (NADP(+))"/>
    <property type="match status" value="1"/>
</dbReference>
<dbReference type="CDD" id="cd01065">
    <property type="entry name" value="NAD_bind_Shikimate_DH"/>
    <property type="match status" value="1"/>
</dbReference>
<dbReference type="GO" id="GO:0009423">
    <property type="term" value="P:chorismate biosynthetic process"/>
    <property type="evidence" value="ECO:0007669"/>
    <property type="project" value="UniProtKB-UniRule"/>
</dbReference>
<dbReference type="GO" id="GO:0004764">
    <property type="term" value="F:shikimate 3-dehydrogenase (NADP+) activity"/>
    <property type="evidence" value="ECO:0007669"/>
    <property type="project" value="UniProtKB-UniRule"/>
</dbReference>
<evidence type="ECO:0000256" key="4">
    <source>
        <dbReference type="ARBA" id="ARBA00022857"/>
    </source>
</evidence>
<protein>
    <recommendedName>
        <fullName evidence="2 8">Shikimate dehydrogenase (NADP(+))</fullName>
        <shortName evidence="8">SDH</shortName>
        <ecNumber evidence="2 8">1.1.1.25</ecNumber>
    </recommendedName>
</protein>
<dbReference type="InterPro" id="IPR036291">
    <property type="entry name" value="NAD(P)-bd_dom_sf"/>
</dbReference>
<evidence type="ECO:0000259" key="10">
    <source>
        <dbReference type="Pfam" id="PF08501"/>
    </source>
</evidence>
<evidence type="ECO:0000256" key="6">
    <source>
        <dbReference type="ARBA" id="ARBA00023141"/>
    </source>
</evidence>
<feature type="active site" description="Proton acceptor" evidence="8">
    <location>
        <position position="66"/>
    </location>
</feature>
<dbReference type="SUPFAM" id="SSF53223">
    <property type="entry name" value="Aminoacid dehydrogenase-like, N-terminal domain"/>
    <property type="match status" value="1"/>
</dbReference>
<evidence type="ECO:0000256" key="2">
    <source>
        <dbReference type="ARBA" id="ARBA00012962"/>
    </source>
</evidence>
<dbReference type="InterPro" id="IPR011342">
    <property type="entry name" value="Shikimate_DH"/>
</dbReference>
<name>A0A0H5BWE9_9ENTR</name>
<sequence>MEKFFNVFGNPIKHSLSPKINFLFSLETGINFSYGRVLVPLEKFEEFLKCFFKSGGLGANITLPFKERAFLLCDSWTDRSLASKTVNTIKKKEDGSLLGDNTDGVGLLYDLKRLCMIHKNDRILLLGSGGASRSVIPSLLLYGCEIILVNRTFLRAKNLSNFYRDLGKIDVIPIEDLTSDLYFDLIINATSIGIHNNYVPFPINIIHSKVFCYDMFYHIGNNDTLFLSWCRKHGAINLANGIGMLVGQAAYSFFLWHNVFPSISLVLDKLEYDL</sequence>
<keyword evidence="4 8" id="KW-0521">NADP</keyword>
<proteinExistence type="inferred from homology"/>
<dbReference type="Proteomes" id="UP000242753">
    <property type="component" value="Chromosome I"/>
</dbReference>
<keyword evidence="6 8" id="KW-0057">Aromatic amino acid biosynthesis</keyword>
<dbReference type="HAMAP" id="MF_00222">
    <property type="entry name" value="Shikimate_DH_AroE"/>
    <property type="match status" value="1"/>
</dbReference>
<feature type="binding site" evidence="8">
    <location>
        <position position="62"/>
    </location>
    <ligand>
        <name>shikimate</name>
        <dbReference type="ChEBI" id="CHEBI:36208"/>
    </ligand>
</feature>
<dbReference type="GO" id="GO:0019632">
    <property type="term" value="P:shikimate metabolic process"/>
    <property type="evidence" value="ECO:0007669"/>
    <property type="project" value="InterPro"/>
</dbReference>
<evidence type="ECO:0000256" key="1">
    <source>
        <dbReference type="ARBA" id="ARBA00004871"/>
    </source>
</evidence>
<dbReference type="GO" id="GO:0050661">
    <property type="term" value="F:NADP binding"/>
    <property type="evidence" value="ECO:0007669"/>
    <property type="project" value="InterPro"/>
</dbReference>
<dbReference type="PANTHER" id="PTHR21089">
    <property type="entry name" value="SHIKIMATE DEHYDROGENASE"/>
    <property type="match status" value="1"/>
</dbReference>
<evidence type="ECO:0000256" key="3">
    <source>
        <dbReference type="ARBA" id="ARBA00022605"/>
    </source>
</evidence>
<dbReference type="KEGG" id="wca:WEOB_044"/>
<dbReference type="GO" id="GO:0005829">
    <property type="term" value="C:cytosol"/>
    <property type="evidence" value="ECO:0007669"/>
    <property type="project" value="TreeGrafter"/>
</dbReference>
<comment type="catalytic activity">
    <reaction evidence="7 8">
        <text>shikimate + NADP(+) = 3-dehydroshikimate + NADPH + H(+)</text>
        <dbReference type="Rhea" id="RHEA:17737"/>
        <dbReference type="ChEBI" id="CHEBI:15378"/>
        <dbReference type="ChEBI" id="CHEBI:16630"/>
        <dbReference type="ChEBI" id="CHEBI:36208"/>
        <dbReference type="ChEBI" id="CHEBI:57783"/>
        <dbReference type="ChEBI" id="CHEBI:58349"/>
        <dbReference type="EC" id="1.1.1.25"/>
    </reaction>
</comment>
<comment type="pathway">
    <text evidence="1 8">Metabolic intermediate biosynthesis; chorismate biosynthesis; chorismate from D-erythrose 4-phosphate and phosphoenolpyruvate: step 4/7.</text>
</comment>
<keyword evidence="13" id="KW-1185">Reference proteome</keyword>
<dbReference type="EMBL" id="LN774881">
    <property type="protein sequence ID" value="CEN32007.1"/>
    <property type="molecule type" value="Genomic_DNA"/>
</dbReference>
<evidence type="ECO:0000259" key="11">
    <source>
        <dbReference type="Pfam" id="PF18317"/>
    </source>
</evidence>
<feature type="binding site" evidence="8">
    <location>
        <position position="87"/>
    </location>
    <ligand>
        <name>shikimate</name>
        <dbReference type="ChEBI" id="CHEBI:36208"/>
    </ligand>
</feature>
<dbReference type="EC" id="1.1.1.25" evidence="2 8"/>
<dbReference type="GO" id="GO:0008652">
    <property type="term" value="P:amino acid biosynthetic process"/>
    <property type="evidence" value="ECO:0007669"/>
    <property type="project" value="UniProtKB-KW"/>
</dbReference>
<dbReference type="InterPro" id="IPR006151">
    <property type="entry name" value="Shikm_DH/Glu-tRNA_Rdtase"/>
</dbReference>
<dbReference type="InterPro" id="IPR046346">
    <property type="entry name" value="Aminoacid_DH-like_N_sf"/>
</dbReference>
<organism evidence="12 13">
    <name type="scientific">Candidatus Westeberhardia cardiocondylae</name>
    <dbReference type="NCBI Taxonomy" id="1594731"/>
    <lineage>
        <taxon>Bacteria</taxon>
        <taxon>Pseudomonadati</taxon>
        <taxon>Pseudomonadota</taxon>
        <taxon>Gammaproteobacteria</taxon>
        <taxon>Enterobacterales</taxon>
        <taxon>Enterobacteriaceae</taxon>
        <taxon>ant endosymbionts</taxon>
        <taxon>Candidatus Westeberhardia</taxon>
    </lineage>
</organism>
<keyword evidence="3 8" id="KW-0028">Amino-acid biosynthesis</keyword>
<dbReference type="PANTHER" id="PTHR21089:SF1">
    <property type="entry name" value="BIFUNCTIONAL 3-DEHYDROQUINATE DEHYDRATASE_SHIKIMATE DEHYDROGENASE, CHLOROPLASTIC"/>
    <property type="match status" value="1"/>
</dbReference>
<comment type="function">
    <text evidence="8">Involved in the biosynthesis of the chorismate, which leads to the biosynthesis of aromatic amino acids. Catalyzes the reversible NADPH linked reduction of 3-dehydroshikimate (DHSA) to yield shikimate (SA).</text>
</comment>
<dbReference type="Pfam" id="PF01488">
    <property type="entry name" value="Shikimate_DH"/>
    <property type="match status" value="1"/>
</dbReference>
<feature type="binding site" evidence="8">
    <location>
        <position position="241"/>
    </location>
    <ligand>
        <name>NADP(+)</name>
        <dbReference type="ChEBI" id="CHEBI:58349"/>
    </ligand>
</feature>
<feature type="binding site" evidence="8">
    <location>
        <position position="217"/>
    </location>
    <ligand>
        <name>shikimate</name>
        <dbReference type="ChEBI" id="CHEBI:36208"/>
    </ligand>
</feature>
<dbReference type="UniPathway" id="UPA00053">
    <property type="reaction ID" value="UER00087"/>
</dbReference>
<evidence type="ECO:0000256" key="8">
    <source>
        <dbReference type="HAMAP-Rule" id="MF_00222"/>
    </source>
</evidence>
<reference evidence="13" key="1">
    <citation type="submission" date="2015-01" db="EMBL/GenBank/DDBJ databases">
        <authorList>
            <person name="Manzano-Marin A."/>
            <person name="Manzano-Marin A."/>
        </authorList>
    </citation>
    <scope>NUCLEOTIDE SEQUENCE [LARGE SCALE GENOMIC DNA]</scope>
    <source>
        <strain evidence="13">obscurior</strain>
    </source>
</reference>
<dbReference type="Pfam" id="PF18317">
    <property type="entry name" value="SDH_C"/>
    <property type="match status" value="1"/>
</dbReference>
<evidence type="ECO:0000313" key="12">
    <source>
        <dbReference type="EMBL" id="CEN32007.1"/>
    </source>
</evidence>
<dbReference type="SUPFAM" id="SSF51735">
    <property type="entry name" value="NAD(P)-binding Rossmann-fold domains"/>
    <property type="match status" value="1"/>
</dbReference>
<comment type="subunit">
    <text evidence="8">Homodimer.</text>
</comment>
<evidence type="ECO:0000313" key="13">
    <source>
        <dbReference type="Proteomes" id="UP000242753"/>
    </source>
</evidence>
<feature type="binding site" evidence="8">
    <location>
        <position position="248"/>
    </location>
    <ligand>
        <name>shikimate</name>
        <dbReference type="ChEBI" id="CHEBI:36208"/>
    </ligand>
</feature>
<evidence type="ECO:0000256" key="7">
    <source>
        <dbReference type="ARBA" id="ARBA00049442"/>
    </source>
</evidence>
<dbReference type="STRING" id="1594731.WEOB_044"/>
<dbReference type="Gene3D" id="3.40.50.720">
    <property type="entry name" value="NAD(P)-binding Rossmann-like Domain"/>
    <property type="match status" value="1"/>
</dbReference>
<feature type="binding site" evidence="8">
    <location>
        <position position="215"/>
    </location>
    <ligand>
        <name>NADP(+)</name>
        <dbReference type="ChEBI" id="CHEBI:58349"/>
    </ligand>
</feature>
<dbReference type="NCBIfam" id="NF001310">
    <property type="entry name" value="PRK00258.1-2"/>
    <property type="match status" value="1"/>
</dbReference>
<evidence type="ECO:0000256" key="5">
    <source>
        <dbReference type="ARBA" id="ARBA00023002"/>
    </source>
</evidence>
<evidence type="ECO:0000259" key="9">
    <source>
        <dbReference type="Pfam" id="PF01488"/>
    </source>
</evidence>
<comment type="similarity">
    <text evidence="8">Belongs to the shikimate dehydrogenase family.</text>
</comment>
<feature type="domain" description="Quinate/shikimate 5-dehydrogenase/glutamyl-tRNA reductase" evidence="9">
    <location>
        <begin position="118"/>
        <end position="191"/>
    </location>
</feature>
<dbReference type="PATRIC" id="fig|1594731.3.peg.36"/>
<dbReference type="NCBIfam" id="TIGR00507">
    <property type="entry name" value="aroE"/>
    <property type="match status" value="1"/>
</dbReference>
<dbReference type="InterPro" id="IPR013708">
    <property type="entry name" value="Shikimate_DH-bd_N"/>
</dbReference>
<accession>A0A0H5BWE9</accession>
<gene>
    <name evidence="8 12" type="primary">aroE</name>
    <name evidence="12" type="ORF">WEOB_044</name>
</gene>
<feature type="binding site" evidence="8">
    <location>
        <begin position="127"/>
        <end position="131"/>
    </location>
    <ligand>
        <name>NADP(+)</name>
        <dbReference type="ChEBI" id="CHEBI:58349"/>
    </ligand>
</feature>
<feature type="domain" description="SDH C-terminal" evidence="11">
    <location>
        <begin position="241"/>
        <end position="267"/>
    </location>
</feature>
<dbReference type="Gene3D" id="3.40.50.10860">
    <property type="entry name" value="Leucine Dehydrogenase, chain A, domain 1"/>
    <property type="match status" value="1"/>
</dbReference>
<dbReference type="InterPro" id="IPR022893">
    <property type="entry name" value="Shikimate_DH_fam"/>
</dbReference>
<feature type="binding site" evidence="8">
    <location>
        <begin position="150"/>
        <end position="155"/>
    </location>
    <ligand>
        <name>NADP(+)</name>
        <dbReference type="ChEBI" id="CHEBI:58349"/>
    </ligand>
</feature>
<feature type="binding site" evidence="8">
    <location>
        <position position="78"/>
    </location>
    <ligand>
        <name>NADP(+)</name>
        <dbReference type="ChEBI" id="CHEBI:58349"/>
    </ligand>
</feature>
<dbReference type="AlphaFoldDB" id="A0A0H5BWE9"/>
<feature type="binding site" evidence="8">
    <location>
        <position position="103"/>
    </location>
    <ligand>
        <name>shikimate</name>
        <dbReference type="ChEBI" id="CHEBI:36208"/>
    </ligand>
</feature>
<feature type="domain" description="Shikimate dehydrogenase substrate binding N-terminal" evidence="10">
    <location>
        <begin position="7"/>
        <end position="89"/>
    </location>
</feature>
<dbReference type="RefSeq" id="WP_281263915.1">
    <property type="nucleotide sequence ID" value="NZ_LN774881.1"/>
</dbReference>
<dbReference type="Pfam" id="PF08501">
    <property type="entry name" value="Shikimate_dh_N"/>
    <property type="match status" value="1"/>
</dbReference>